<sequence length="655" mass="73428">MSGTQSLMDVTLRPWPSLKKDELNADDLTRQIEQLTAERGSLREITEKSLQDDIIAGKDVPDGTTEEHDGTKETKEAPSKEQRLQDIARLQHEMSGHLEWAKFAANNAVDLLSLVLSADVNKRTVNSFSHTFRHEGLNQGVPFGSFGISRENHDQHVRKPDEAQSLAEYEQRQELVSKGSRMDALDSAVDDILNAAKNVERQVRRETTYWREVRSISDKGWPIQRYRSNVRNVPFAVRYGLPEASDHFKARGLAPLQMDKDGSIMLHPALKLKPKTLRVRISENGNITGTSRLPIEGETDDIAIEKTIQLARDSLFEEELYHEMSIESRQLVAYGVQFRESVIHVKAAEHSQKELLIDCIPRENSIGGSQDHSHDWLAQNVAEGLRLLLAHEHSMRLHRRSQLPPPLTIQKREAPPPALLRTLLAIFKHLEGVDSLYDYLETVARTLENASLRIQLETTREISWANLADSLKESSRNSTSATDQLLDVFMKPFDGKATLSLASSSGAYLEAFVISTRTVIGQPTFGTEHKLSLPSSLVTDLGLFRQLKFSSVEETTSYLDYVLSLHIAHRQLKSDFSSRATVKGNDPRITIKSKSSKKKPAADHDIVVELQNGELKVTASDADSEDLTDGAHHSHIWNAQSAGISLTEMIKSWIG</sequence>
<protein>
    <recommendedName>
        <fullName evidence="3 8">Mediator of RNA polymerase II transcription subunit 17</fullName>
    </recommendedName>
    <alternativeName>
        <fullName evidence="7 8">Mediator complex subunit 17</fullName>
    </alternativeName>
</protein>
<dbReference type="AlphaFoldDB" id="A0A6A7A6N6"/>
<keyword evidence="12" id="KW-1185">Reference proteome</keyword>
<dbReference type="PANTHER" id="PTHR13114">
    <property type="entry name" value="MEDIATOR OF RNA POLYMERASE II TRANSCRIPTION SUBUNIT 17"/>
    <property type="match status" value="1"/>
</dbReference>
<dbReference type="Pfam" id="PF10156">
    <property type="entry name" value="Med17"/>
    <property type="match status" value="1"/>
</dbReference>
<comment type="similarity">
    <text evidence="2 8">Belongs to the Mediator complex subunit 17 family.</text>
</comment>
<evidence type="ECO:0000256" key="7">
    <source>
        <dbReference type="ARBA" id="ARBA00032014"/>
    </source>
</evidence>
<evidence type="ECO:0000256" key="9">
    <source>
        <dbReference type="SAM" id="Coils"/>
    </source>
</evidence>
<dbReference type="GO" id="GO:0003712">
    <property type="term" value="F:transcription coregulator activity"/>
    <property type="evidence" value="ECO:0007669"/>
    <property type="project" value="InterPro"/>
</dbReference>
<evidence type="ECO:0000256" key="2">
    <source>
        <dbReference type="ARBA" id="ARBA00005635"/>
    </source>
</evidence>
<feature type="coiled-coil region" evidence="9">
    <location>
        <begin position="18"/>
        <end position="45"/>
    </location>
</feature>
<evidence type="ECO:0000313" key="12">
    <source>
        <dbReference type="Proteomes" id="UP000799424"/>
    </source>
</evidence>
<keyword evidence="4 8" id="KW-0805">Transcription regulation</keyword>
<comment type="function">
    <text evidence="8">Component of the Mediator complex, a coactivator involved in the regulated transcription of nearly all RNA polymerase II-dependent genes. Mediator functions as a bridge to convey information from gene-specific regulatory proteins to the basal RNA polymerase II transcription machinery. Mediator is recruited to promoters by direct interactions with regulatory proteins and serves as a scaffold for the assembly of a functional preinitiation complex with RNA polymerase II and the general transcription factors.</text>
</comment>
<dbReference type="Proteomes" id="UP000799424">
    <property type="component" value="Unassembled WGS sequence"/>
</dbReference>
<feature type="region of interest" description="Disordered" evidence="10">
    <location>
        <begin position="46"/>
        <end position="81"/>
    </location>
</feature>
<evidence type="ECO:0000256" key="5">
    <source>
        <dbReference type="ARBA" id="ARBA00023163"/>
    </source>
</evidence>
<name>A0A6A7A6N6_9PLEO</name>
<dbReference type="GO" id="GO:0006357">
    <property type="term" value="P:regulation of transcription by RNA polymerase II"/>
    <property type="evidence" value="ECO:0007669"/>
    <property type="project" value="InterPro"/>
</dbReference>
<evidence type="ECO:0000313" key="11">
    <source>
        <dbReference type="EMBL" id="KAF2828347.1"/>
    </source>
</evidence>
<evidence type="ECO:0000256" key="6">
    <source>
        <dbReference type="ARBA" id="ARBA00023242"/>
    </source>
</evidence>
<dbReference type="InterPro" id="IPR019313">
    <property type="entry name" value="Mediator_Med17"/>
</dbReference>
<accession>A0A6A7A6N6</accession>
<evidence type="ECO:0000256" key="10">
    <source>
        <dbReference type="SAM" id="MobiDB-lite"/>
    </source>
</evidence>
<dbReference type="EMBL" id="MU006222">
    <property type="protein sequence ID" value="KAF2828347.1"/>
    <property type="molecule type" value="Genomic_DNA"/>
</dbReference>
<evidence type="ECO:0000256" key="4">
    <source>
        <dbReference type="ARBA" id="ARBA00023015"/>
    </source>
</evidence>
<comment type="subcellular location">
    <subcellularLocation>
        <location evidence="1 8">Nucleus</location>
    </subcellularLocation>
</comment>
<keyword evidence="8" id="KW-0010">Activator</keyword>
<dbReference type="GO" id="GO:0070847">
    <property type="term" value="C:core mediator complex"/>
    <property type="evidence" value="ECO:0007669"/>
    <property type="project" value="TreeGrafter"/>
</dbReference>
<dbReference type="GO" id="GO:0016592">
    <property type="term" value="C:mediator complex"/>
    <property type="evidence" value="ECO:0007669"/>
    <property type="project" value="InterPro"/>
</dbReference>
<gene>
    <name evidence="8" type="primary">MED17</name>
    <name evidence="11" type="ORF">CC86DRAFT_192191</name>
</gene>
<keyword evidence="5 8" id="KW-0804">Transcription</keyword>
<comment type="subunit">
    <text evidence="8">Component of the Mediator complex.</text>
</comment>
<proteinExistence type="inferred from homology"/>
<evidence type="ECO:0000256" key="8">
    <source>
        <dbReference type="RuleBase" id="RU364140"/>
    </source>
</evidence>
<keyword evidence="9" id="KW-0175">Coiled coil</keyword>
<organism evidence="11 12">
    <name type="scientific">Ophiobolus disseminans</name>
    <dbReference type="NCBI Taxonomy" id="1469910"/>
    <lineage>
        <taxon>Eukaryota</taxon>
        <taxon>Fungi</taxon>
        <taxon>Dikarya</taxon>
        <taxon>Ascomycota</taxon>
        <taxon>Pezizomycotina</taxon>
        <taxon>Dothideomycetes</taxon>
        <taxon>Pleosporomycetidae</taxon>
        <taxon>Pleosporales</taxon>
        <taxon>Pleosporineae</taxon>
        <taxon>Phaeosphaeriaceae</taxon>
        <taxon>Ophiobolus</taxon>
    </lineage>
</organism>
<reference evidence="11" key="1">
    <citation type="journal article" date="2020" name="Stud. Mycol.">
        <title>101 Dothideomycetes genomes: a test case for predicting lifestyles and emergence of pathogens.</title>
        <authorList>
            <person name="Haridas S."/>
            <person name="Albert R."/>
            <person name="Binder M."/>
            <person name="Bloem J."/>
            <person name="Labutti K."/>
            <person name="Salamov A."/>
            <person name="Andreopoulos B."/>
            <person name="Baker S."/>
            <person name="Barry K."/>
            <person name="Bills G."/>
            <person name="Bluhm B."/>
            <person name="Cannon C."/>
            <person name="Castanera R."/>
            <person name="Culley D."/>
            <person name="Daum C."/>
            <person name="Ezra D."/>
            <person name="Gonzalez J."/>
            <person name="Henrissat B."/>
            <person name="Kuo A."/>
            <person name="Liang C."/>
            <person name="Lipzen A."/>
            <person name="Lutzoni F."/>
            <person name="Magnuson J."/>
            <person name="Mondo S."/>
            <person name="Nolan M."/>
            <person name="Ohm R."/>
            <person name="Pangilinan J."/>
            <person name="Park H.-J."/>
            <person name="Ramirez L."/>
            <person name="Alfaro M."/>
            <person name="Sun H."/>
            <person name="Tritt A."/>
            <person name="Yoshinaga Y."/>
            <person name="Zwiers L.-H."/>
            <person name="Turgeon B."/>
            <person name="Goodwin S."/>
            <person name="Spatafora J."/>
            <person name="Crous P."/>
            <person name="Grigoriev I."/>
        </authorList>
    </citation>
    <scope>NUCLEOTIDE SEQUENCE</scope>
    <source>
        <strain evidence="11">CBS 113818</strain>
    </source>
</reference>
<dbReference type="OrthoDB" id="5319830at2759"/>
<dbReference type="PANTHER" id="PTHR13114:SF7">
    <property type="entry name" value="MEDIATOR OF RNA POLYMERASE II TRANSCRIPTION SUBUNIT 17"/>
    <property type="match status" value="1"/>
</dbReference>
<keyword evidence="6 8" id="KW-0539">Nucleus</keyword>
<evidence type="ECO:0000256" key="3">
    <source>
        <dbReference type="ARBA" id="ARBA00019610"/>
    </source>
</evidence>
<evidence type="ECO:0000256" key="1">
    <source>
        <dbReference type="ARBA" id="ARBA00004123"/>
    </source>
</evidence>